<keyword evidence="2" id="KW-0547">Nucleotide-binding</keyword>
<reference evidence="8" key="1">
    <citation type="submission" date="2015-11" db="EMBL/GenBank/DDBJ databases">
        <title>Complete genome sequence of a polyethylene glycol-degrading strain Sphingopyxis terrae strain 203-1 (NBRC 15098).</title>
        <authorList>
            <person name="Yoshiyuki O."/>
            <person name="Shouta N."/>
            <person name="Nagata Y."/>
            <person name="Numata M."/>
            <person name="Tsuchikane K."/>
            <person name="Hosoyama A."/>
            <person name="Yamazoe A."/>
            <person name="Tsuda M."/>
            <person name="Fujita N."/>
            <person name="Kawai F."/>
        </authorList>
    </citation>
    <scope>NUCLEOTIDE SEQUENCE [LARGE SCALE GENOMIC DNA]</scope>
    <source>
        <strain evidence="8">203-1</strain>
    </source>
</reference>
<dbReference type="PANTHER" id="PTHR42794:SF1">
    <property type="entry name" value="HEMIN IMPORT ATP-BINDING PROTEIN HMUV"/>
    <property type="match status" value="1"/>
</dbReference>
<dbReference type="SUPFAM" id="SSF52540">
    <property type="entry name" value="P-loop containing nucleoside triphosphate hydrolases"/>
    <property type="match status" value="1"/>
</dbReference>
<protein>
    <recommendedName>
        <fullName evidence="6">ABC transporter domain-containing protein</fullName>
    </recommendedName>
</protein>
<dbReference type="InterPro" id="IPR017871">
    <property type="entry name" value="ABC_transporter-like_CS"/>
</dbReference>
<comment type="function">
    <text evidence="5">Part of the ABC transporter complex HmuTUV involved in hemin import. Responsible for energy coupling to the transport system.</text>
</comment>
<dbReference type="PROSITE" id="PS50893">
    <property type="entry name" value="ABC_TRANSPORTER_2"/>
    <property type="match status" value="1"/>
</dbReference>
<dbReference type="RefSeq" id="WP_202988269.1">
    <property type="nucleotide sequence ID" value="NZ_CP013342.1"/>
</dbReference>
<feature type="domain" description="ABC transporter" evidence="6">
    <location>
        <begin position="5"/>
        <end position="239"/>
    </location>
</feature>
<dbReference type="PANTHER" id="PTHR42794">
    <property type="entry name" value="HEMIN IMPORT ATP-BINDING PROTEIN HMUV"/>
    <property type="match status" value="1"/>
</dbReference>
<keyword evidence="4" id="KW-1278">Translocase</keyword>
<evidence type="ECO:0000256" key="5">
    <source>
        <dbReference type="ARBA" id="ARBA00037066"/>
    </source>
</evidence>
<dbReference type="GO" id="GO:0016887">
    <property type="term" value="F:ATP hydrolysis activity"/>
    <property type="evidence" value="ECO:0007669"/>
    <property type="project" value="InterPro"/>
</dbReference>
<evidence type="ECO:0000256" key="2">
    <source>
        <dbReference type="ARBA" id="ARBA00022741"/>
    </source>
</evidence>
<evidence type="ECO:0000259" key="6">
    <source>
        <dbReference type="PROSITE" id="PS50893"/>
    </source>
</evidence>
<evidence type="ECO:0000256" key="1">
    <source>
        <dbReference type="ARBA" id="ARBA00022448"/>
    </source>
</evidence>
<proteinExistence type="predicted"/>
<keyword evidence="3" id="KW-0067">ATP-binding</keyword>
<dbReference type="CDD" id="cd03214">
    <property type="entry name" value="ABC_Iron-Siderophores_B12_Hemin"/>
    <property type="match status" value="1"/>
</dbReference>
<name>A0A142W0T2_9SPHN</name>
<evidence type="ECO:0000256" key="3">
    <source>
        <dbReference type="ARBA" id="ARBA00022840"/>
    </source>
</evidence>
<accession>A0A142W0T2</accession>
<organism evidence="7 8">
    <name type="scientific">Sphingopyxis terrae subsp. terrae NBRC 15098</name>
    <dbReference type="NCBI Taxonomy" id="1219058"/>
    <lineage>
        <taxon>Bacteria</taxon>
        <taxon>Pseudomonadati</taxon>
        <taxon>Pseudomonadota</taxon>
        <taxon>Alphaproteobacteria</taxon>
        <taxon>Sphingomonadales</taxon>
        <taxon>Sphingomonadaceae</taxon>
        <taxon>Sphingopyxis</taxon>
    </lineage>
</organism>
<evidence type="ECO:0000313" key="7">
    <source>
        <dbReference type="EMBL" id="AMU95643.1"/>
    </source>
</evidence>
<dbReference type="Pfam" id="PF00005">
    <property type="entry name" value="ABC_tran"/>
    <property type="match status" value="1"/>
</dbReference>
<dbReference type="GO" id="GO:0005524">
    <property type="term" value="F:ATP binding"/>
    <property type="evidence" value="ECO:0007669"/>
    <property type="project" value="UniProtKB-KW"/>
</dbReference>
<dbReference type="InterPro" id="IPR027417">
    <property type="entry name" value="P-loop_NTPase"/>
</dbReference>
<reference evidence="7 8" key="2">
    <citation type="journal article" date="2016" name="Genome Announc.">
        <title>Complete Genome Sequence of Sphingopyxis terrae Strain 203-1 (NBRC 111660), a Polyethylene Glycol Degrader.</title>
        <authorList>
            <person name="Ohtsubo Y."/>
            <person name="Nonoyama S."/>
            <person name="Nagata Y."/>
            <person name="Numata M."/>
            <person name="Tsuchikane K."/>
            <person name="Hosoyama A."/>
            <person name="Yamazoe A."/>
            <person name="Tsuda M."/>
            <person name="Fujita N."/>
            <person name="Kawai F."/>
        </authorList>
    </citation>
    <scope>NUCLEOTIDE SEQUENCE [LARGE SCALE GENOMIC DNA]</scope>
    <source>
        <strain evidence="7 8">203-1</strain>
    </source>
</reference>
<dbReference type="SMART" id="SM00382">
    <property type="entry name" value="AAA"/>
    <property type="match status" value="1"/>
</dbReference>
<dbReference type="Gene3D" id="3.40.50.300">
    <property type="entry name" value="P-loop containing nucleotide triphosphate hydrolases"/>
    <property type="match status" value="1"/>
</dbReference>
<dbReference type="AlphaFoldDB" id="A0A142W0T2"/>
<evidence type="ECO:0000313" key="8">
    <source>
        <dbReference type="Proteomes" id="UP000076234"/>
    </source>
</evidence>
<dbReference type="InterPro" id="IPR003439">
    <property type="entry name" value="ABC_transporter-like_ATP-bd"/>
</dbReference>
<dbReference type="PROSITE" id="PS00211">
    <property type="entry name" value="ABC_TRANSPORTER_1"/>
    <property type="match status" value="1"/>
</dbReference>
<keyword evidence="1" id="KW-0813">Transport</keyword>
<sequence>MTDDLIIEALRVEAQGTPLIADISARFAPGQLTAIVGPNGAGKSTLLRAMAGVVPTQGTIRMGTADLTALRPAERARRLAYLPQVHELAWDISVADMVALGRFSYGAAPGRLSAEDKAAVDRAMAATGCTDLAHRGVTSLSGGEAALACLARVLAAETPVLLVDEPVAALDPANQYRVMECLASLAADGRTVVAVLHDLSLVAQFADTLMWLVSGAMVAQTSTTREAFIKHVPEVFSITPSFANESCKTIYFSERAEIR</sequence>
<dbReference type="EMBL" id="CP013342">
    <property type="protein sequence ID" value="AMU95643.1"/>
    <property type="molecule type" value="Genomic_DNA"/>
</dbReference>
<dbReference type="KEGG" id="ster:AOA14_13595"/>
<gene>
    <name evidence="7" type="ORF">AOA14_13595</name>
</gene>
<dbReference type="Proteomes" id="UP000076234">
    <property type="component" value="Chromosome"/>
</dbReference>
<dbReference type="STRING" id="1219058.AOA14_13595"/>
<evidence type="ECO:0000256" key="4">
    <source>
        <dbReference type="ARBA" id="ARBA00022967"/>
    </source>
</evidence>
<dbReference type="InterPro" id="IPR003593">
    <property type="entry name" value="AAA+_ATPase"/>
</dbReference>